<reference evidence="2" key="1">
    <citation type="submission" date="2020-10" db="EMBL/GenBank/DDBJ databases">
        <authorList>
            <person name="Gilroy R."/>
        </authorList>
    </citation>
    <scope>NUCLEOTIDE SEQUENCE</scope>
    <source>
        <strain evidence="2">10037</strain>
    </source>
</reference>
<gene>
    <name evidence="2" type="ORF">IAB93_04690</name>
</gene>
<proteinExistence type="predicted"/>
<reference evidence="2" key="2">
    <citation type="journal article" date="2021" name="PeerJ">
        <title>Extensive microbial diversity within the chicken gut microbiome revealed by metagenomics and culture.</title>
        <authorList>
            <person name="Gilroy R."/>
            <person name="Ravi A."/>
            <person name="Getino M."/>
            <person name="Pursley I."/>
            <person name="Horton D.L."/>
            <person name="Alikhan N.F."/>
            <person name="Baker D."/>
            <person name="Gharbi K."/>
            <person name="Hall N."/>
            <person name="Watson M."/>
            <person name="Adriaenssens E.M."/>
            <person name="Foster-Nyarko E."/>
            <person name="Jarju S."/>
            <person name="Secka A."/>
            <person name="Antonio M."/>
            <person name="Oren A."/>
            <person name="Chaudhuri R.R."/>
            <person name="La Ragione R."/>
            <person name="Hildebrand F."/>
            <person name="Pallen M.J."/>
        </authorList>
    </citation>
    <scope>NUCLEOTIDE SEQUENCE</scope>
    <source>
        <strain evidence="2">10037</strain>
    </source>
</reference>
<sequence>MDSPLKTNPYRVPEGYFSSLEGKLHDRIENGYTGNRHENAWGRMLKPAFGLALSFGLVFAIGFGIMKLSGTSAGVASEEEIISMEEYDLMKTMAAYGFTEEEEETGDETFTDDEFFEYLLGEDKVMLYLAATYEDTEE</sequence>
<dbReference type="Proteomes" id="UP000823597">
    <property type="component" value="Unassembled WGS sequence"/>
</dbReference>
<name>A0A9D9I3M2_9BACT</name>
<dbReference type="EMBL" id="JADIME010000046">
    <property type="protein sequence ID" value="MBO8465278.1"/>
    <property type="molecule type" value="Genomic_DNA"/>
</dbReference>
<evidence type="ECO:0000256" key="1">
    <source>
        <dbReference type="SAM" id="Phobius"/>
    </source>
</evidence>
<evidence type="ECO:0000313" key="3">
    <source>
        <dbReference type="Proteomes" id="UP000823597"/>
    </source>
</evidence>
<keyword evidence="1" id="KW-0812">Transmembrane</keyword>
<accession>A0A9D9I3M2</accession>
<organism evidence="2 3">
    <name type="scientific">Candidatus Merdivivens pullistercoris</name>
    <dbReference type="NCBI Taxonomy" id="2840873"/>
    <lineage>
        <taxon>Bacteria</taxon>
        <taxon>Pseudomonadati</taxon>
        <taxon>Bacteroidota</taxon>
        <taxon>Bacteroidia</taxon>
        <taxon>Bacteroidales</taxon>
        <taxon>Muribaculaceae</taxon>
        <taxon>Muribaculaceae incertae sedis</taxon>
        <taxon>Candidatus Merdivivens</taxon>
    </lineage>
</organism>
<evidence type="ECO:0000313" key="2">
    <source>
        <dbReference type="EMBL" id="MBO8465278.1"/>
    </source>
</evidence>
<feature type="transmembrane region" description="Helical" evidence="1">
    <location>
        <begin position="48"/>
        <end position="66"/>
    </location>
</feature>
<keyword evidence="1" id="KW-1133">Transmembrane helix</keyword>
<keyword evidence="1" id="KW-0472">Membrane</keyword>
<dbReference type="AlphaFoldDB" id="A0A9D9I3M2"/>
<comment type="caution">
    <text evidence="2">The sequence shown here is derived from an EMBL/GenBank/DDBJ whole genome shotgun (WGS) entry which is preliminary data.</text>
</comment>
<protein>
    <submittedName>
        <fullName evidence="2">Uncharacterized protein</fullName>
    </submittedName>
</protein>